<dbReference type="EMBL" id="RZUL01000005">
    <property type="protein sequence ID" value="RVT39928.1"/>
    <property type="molecule type" value="Genomic_DNA"/>
</dbReference>
<proteinExistence type="predicted"/>
<dbReference type="OrthoDB" id="7423147at2"/>
<reference evidence="1 2" key="1">
    <citation type="submission" date="2019-01" db="EMBL/GenBank/DDBJ databases">
        <authorList>
            <person name="Chen W.-M."/>
        </authorList>
    </citation>
    <scope>NUCLEOTIDE SEQUENCE [LARGE SCALE GENOMIC DNA]</scope>
    <source>
        <strain evidence="1 2">TLA-22</strain>
    </source>
</reference>
<protein>
    <submittedName>
        <fullName evidence="1">Uncharacterized protein</fullName>
    </submittedName>
</protein>
<accession>A0A437J5A3</accession>
<dbReference type="Proteomes" id="UP000282977">
    <property type="component" value="Unassembled WGS sequence"/>
</dbReference>
<keyword evidence="2" id="KW-1185">Reference proteome</keyword>
<evidence type="ECO:0000313" key="2">
    <source>
        <dbReference type="Proteomes" id="UP000282977"/>
    </source>
</evidence>
<gene>
    <name evidence="1" type="ORF">ENE74_14075</name>
</gene>
<sequence>MGMSGKSADGQMALAEMREFASFPSSTQRYIRRSLDVGLRRRDAMELWSRDLVEAASIRAQARIYDRIDQIKSMVPDDSGLDQVEPFMAPLVTVSAFDLGQDRLTSFSAYRFLYERLIGANARPWLPGAFCAAASLPHLHPEKRRTLLQSISEAAATAHGWSNREPSFYPEWVEKVDTSKAPN</sequence>
<name>A0A437J5A3_9SPHN</name>
<comment type="caution">
    <text evidence="1">The sequence shown here is derived from an EMBL/GenBank/DDBJ whole genome shotgun (WGS) entry which is preliminary data.</text>
</comment>
<dbReference type="RefSeq" id="WP_127691625.1">
    <property type="nucleotide sequence ID" value="NZ_RZUL01000005.1"/>
</dbReference>
<organism evidence="1 2">
    <name type="scientific">Sphingobium algorifonticola</name>
    <dbReference type="NCBI Taxonomy" id="2008318"/>
    <lineage>
        <taxon>Bacteria</taxon>
        <taxon>Pseudomonadati</taxon>
        <taxon>Pseudomonadota</taxon>
        <taxon>Alphaproteobacteria</taxon>
        <taxon>Sphingomonadales</taxon>
        <taxon>Sphingomonadaceae</taxon>
        <taxon>Sphingobium</taxon>
    </lineage>
</organism>
<dbReference type="AlphaFoldDB" id="A0A437J5A3"/>
<evidence type="ECO:0000313" key="1">
    <source>
        <dbReference type="EMBL" id="RVT39928.1"/>
    </source>
</evidence>